<dbReference type="EMBL" id="LUHQ01000004">
    <property type="protein sequence ID" value="OAO97690.1"/>
    <property type="molecule type" value="Genomic_DNA"/>
</dbReference>
<evidence type="ECO:0008006" key="4">
    <source>
        <dbReference type="Google" id="ProtNLM"/>
    </source>
</evidence>
<proteinExistence type="predicted"/>
<evidence type="ECO:0000313" key="2">
    <source>
        <dbReference type="EMBL" id="OAO97690.1"/>
    </source>
</evidence>
<organism evidence="2 3">
    <name type="scientific">Arabidopsis thaliana</name>
    <name type="common">Mouse-ear cress</name>
    <dbReference type="NCBI Taxonomy" id="3702"/>
    <lineage>
        <taxon>Eukaryota</taxon>
        <taxon>Viridiplantae</taxon>
        <taxon>Streptophyta</taxon>
        <taxon>Embryophyta</taxon>
        <taxon>Tracheophyta</taxon>
        <taxon>Spermatophyta</taxon>
        <taxon>Magnoliopsida</taxon>
        <taxon>eudicotyledons</taxon>
        <taxon>Gunneridae</taxon>
        <taxon>Pentapetalae</taxon>
        <taxon>rosids</taxon>
        <taxon>malvids</taxon>
        <taxon>Brassicales</taxon>
        <taxon>Brassicaceae</taxon>
        <taxon>Camelineae</taxon>
        <taxon>Arabidopsis</taxon>
    </lineage>
</organism>
<sequence>MWLSLIAKLSLTSSSASTIKFLFRSSCFLWLSHSLRPYNFHQFDYEAVAVLVDVKATRDRTKR</sequence>
<dbReference type="AlphaFoldDB" id="A0A178UW07"/>
<dbReference type="Proteomes" id="UP000078284">
    <property type="component" value="Chromosome 4"/>
</dbReference>
<name>A0A178UW07_ARATH</name>
<reference evidence="3" key="1">
    <citation type="journal article" date="2016" name="Proc. Natl. Acad. Sci. U.S.A.">
        <title>Chromosome-level assembly of Arabidopsis thaliana Ler reveals the extent of translocation and inversion polymorphisms.</title>
        <authorList>
            <person name="Zapata L."/>
            <person name="Ding J."/>
            <person name="Willing E.M."/>
            <person name="Hartwig B."/>
            <person name="Bezdan D."/>
            <person name="Jiao W.B."/>
            <person name="Patel V."/>
            <person name="Velikkakam James G."/>
            <person name="Koornneef M."/>
            <person name="Ossowski S."/>
            <person name="Schneeberger K."/>
        </authorList>
    </citation>
    <scope>NUCLEOTIDE SEQUENCE [LARGE SCALE GENOMIC DNA]</scope>
    <source>
        <strain evidence="3">cv. Landsberg erecta</strain>
    </source>
</reference>
<accession>A0A178UW07</accession>
<feature type="signal peptide" evidence="1">
    <location>
        <begin position="1"/>
        <end position="16"/>
    </location>
</feature>
<gene>
    <name evidence="2" type="ordered locus">AXX17_At4g15460</name>
</gene>
<keyword evidence="1" id="KW-0732">Signal</keyword>
<evidence type="ECO:0000313" key="3">
    <source>
        <dbReference type="Proteomes" id="UP000078284"/>
    </source>
</evidence>
<evidence type="ECO:0000256" key="1">
    <source>
        <dbReference type="SAM" id="SignalP"/>
    </source>
</evidence>
<comment type="caution">
    <text evidence="2">The sequence shown here is derived from an EMBL/GenBank/DDBJ whole genome shotgun (WGS) entry which is preliminary data.</text>
</comment>
<feature type="chain" id="PRO_5008094375" description="Secreted protein" evidence="1">
    <location>
        <begin position="17"/>
        <end position="63"/>
    </location>
</feature>
<protein>
    <recommendedName>
        <fullName evidence="4">Secreted protein</fullName>
    </recommendedName>
</protein>